<name>A0AA48KQ71_9ALTE</name>
<dbReference type="Proteomes" id="UP001333710">
    <property type="component" value="Chromosome"/>
</dbReference>
<dbReference type="InterPro" id="IPR010502">
    <property type="entry name" value="Carb-bd_dom_fam9"/>
</dbReference>
<dbReference type="SUPFAM" id="SSF49344">
    <property type="entry name" value="CBD9-like"/>
    <property type="match status" value="1"/>
</dbReference>
<feature type="signal peptide" evidence="1">
    <location>
        <begin position="1"/>
        <end position="24"/>
    </location>
</feature>
<dbReference type="EMBL" id="AP027272">
    <property type="protein sequence ID" value="BDX04772.1"/>
    <property type="molecule type" value="Genomic_DNA"/>
</dbReference>
<gene>
    <name evidence="3" type="ORF">MACH26_02930</name>
</gene>
<proteinExistence type="predicted"/>
<feature type="domain" description="Carbohydrate-binding" evidence="2">
    <location>
        <begin position="38"/>
        <end position="251"/>
    </location>
</feature>
<feature type="chain" id="PRO_5041421830" description="Carbohydrate-binding domain-containing protein" evidence="1">
    <location>
        <begin position="25"/>
        <end position="261"/>
    </location>
</feature>
<evidence type="ECO:0000256" key="1">
    <source>
        <dbReference type="SAM" id="SignalP"/>
    </source>
</evidence>
<dbReference type="KEGG" id="pmaw:MACH26_02930"/>
<dbReference type="Gene3D" id="2.60.40.1190">
    <property type="match status" value="1"/>
</dbReference>
<dbReference type="GO" id="GO:0030246">
    <property type="term" value="F:carbohydrate binding"/>
    <property type="evidence" value="ECO:0007669"/>
    <property type="project" value="InterPro"/>
</dbReference>
<evidence type="ECO:0000313" key="3">
    <source>
        <dbReference type="EMBL" id="BDX04772.1"/>
    </source>
</evidence>
<dbReference type="RefSeq" id="WP_338290608.1">
    <property type="nucleotide sequence ID" value="NZ_AP027272.1"/>
</dbReference>
<keyword evidence="4" id="KW-1185">Reference proteome</keyword>
<protein>
    <recommendedName>
        <fullName evidence="2">Carbohydrate-binding domain-containing protein</fullName>
    </recommendedName>
</protein>
<reference evidence="3" key="1">
    <citation type="submission" date="2023-01" db="EMBL/GenBank/DDBJ databases">
        <title>Complete genome sequence of Planctobacterium marinum strain Dej080120_11.</title>
        <authorList>
            <person name="Ueki S."/>
            <person name="Maruyama F."/>
        </authorList>
    </citation>
    <scope>NUCLEOTIDE SEQUENCE</scope>
    <source>
        <strain evidence="3">Dej080120_11</strain>
    </source>
</reference>
<dbReference type="GO" id="GO:0004553">
    <property type="term" value="F:hydrolase activity, hydrolyzing O-glycosyl compounds"/>
    <property type="evidence" value="ECO:0007669"/>
    <property type="project" value="InterPro"/>
</dbReference>
<organism evidence="3 4">
    <name type="scientific">Planctobacterium marinum</name>
    <dbReference type="NCBI Taxonomy" id="1631968"/>
    <lineage>
        <taxon>Bacteria</taxon>
        <taxon>Pseudomonadati</taxon>
        <taxon>Pseudomonadota</taxon>
        <taxon>Gammaproteobacteria</taxon>
        <taxon>Alteromonadales</taxon>
        <taxon>Alteromonadaceae</taxon>
        <taxon>Planctobacterium</taxon>
    </lineage>
</organism>
<dbReference type="Pfam" id="PF06452">
    <property type="entry name" value="CBM9_1"/>
    <property type="match status" value="1"/>
</dbReference>
<accession>A0AA48KQ71</accession>
<keyword evidence="1" id="KW-0732">Signal</keyword>
<dbReference type="GO" id="GO:0016052">
    <property type="term" value="P:carbohydrate catabolic process"/>
    <property type="evidence" value="ECO:0007669"/>
    <property type="project" value="InterPro"/>
</dbReference>
<dbReference type="AlphaFoldDB" id="A0AA48KQ71"/>
<evidence type="ECO:0000313" key="4">
    <source>
        <dbReference type="Proteomes" id="UP001333710"/>
    </source>
</evidence>
<evidence type="ECO:0000259" key="2">
    <source>
        <dbReference type="Pfam" id="PF06452"/>
    </source>
</evidence>
<sequence length="261" mass="29504">MFAVKQLIAITTTLTCFFSVPASAETIDINHTRLAPTIDGVMESVWQQAPWWPLDKHILGEIPSKEDFSGRFKLLWDKHKLYLLAEITDDVLMDYYADPKVRYWDDDCLEIFIDSDASGGNHLYSHNAFAYHVALDNQAADIGAYKGDGPESVVMLNSHLQSRWQRSQQSPNNIIWEVALNLYPDNYTDEAPLPPIKLKENQEIGFMLAYCDADAGGAREHFMGSTTIVPVEGDKNLGYITADVFGKYRLTHSGPMQKQLR</sequence>